<name>A0A1E3IM35_9TREE</name>
<keyword evidence="2" id="KW-1185">Reference proteome</keyword>
<evidence type="ECO:0000313" key="1">
    <source>
        <dbReference type="EMBL" id="ODN89657.1"/>
    </source>
</evidence>
<dbReference type="EMBL" id="AWGH01000022">
    <property type="protein sequence ID" value="ODN89657.1"/>
    <property type="molecule type" value="Genomic_DNA"/>
</dbReference>
<dbReference type="RefSeq" id="XP_019029566.1">
    <property type="nucleotide sequence ID" value="XM_019178410.1"/>
</dbReference>
<reference evidence="1 2" key="1">
    <citation type="submission" date="2016-06" db="EMBL/GenBank/DDBJ databases">
        <title>Evolution of pathogenesis and genome organization in the Tremellales.</title>
        <authorList>
            <person name="Cuomo C."/>
            <person name="Litvintseva A."/>
            <person name="Heitman J."/>
            <person name="Chen Y."/>
            <person name="Sun S."/>
            <person name="Springer D."/>
            <person name="Dromer F."/>
            <person name="Young S."/>
            <person name="Zeng Q."/>
            <person name="Chapman S."/>
            <person name="Gujja S."/>
            <person name="Saif S."/>
            <person name="Birren B."/>
        </authorList>
    </citation>
    <scope>NUCLEOTIDE SEQUENCE [LARGE SCALE GENOMIC DNA]</scope>
    <source>
        <strain evidence="1 2">CBS 7118</strain>
    </source>
</reference>
<dbReference type="Proteomes" id="UP000094819">
    <property type="component" value="Unassembled WGS sequence"/>
</dbReference>
<comment type="caution">
    <text evidence="1">The sequence shown here is derived from an EMBL/GenBank/DDBJ whole genome shotgun (WGS) entry which is preliminary data.</text>
</comment>
<dbReference type="AlphaFoldDB" id="A0A1E3IM35"/>
<evidence type="ECO:0000313" key="2">
    <source>
        <dbReference type="Proteomes" id="UP000094819"/>
    </source>
</evidence>
<protein>
    <submittedName>
        <fullName evidence="1">Uncharacterized protein</fullName>
    </submittedName>
</protein>
<sequence length="121" mass="13463">MSQTAIIAMPSAIHCPPPVIARDFHYAPADRPRKLSREELDSLREQGRQYQILKTHPTQAGPIIVTQDMSRLPLNVTPGLSLKSELAAVWMPNVVEVGRRKTGDRDIVERMPTVVEEALVG</sequence>
<gene>
    <name evidence="1" type="ORF">L198_06345</name>
</gene>
<organism evidence="1 2">
    <name type="scientific">Cryptococcus wingfieldii CBS 7118</name>
    <dbReference type="NCBI Taxonomy" id="1295528"/>
    <lineage>
        <taxon>Eukaryota</taxon>
        <taxon>Fungi</taxon>
        <taxon>Dikarya</taxon>
        <taxon>Basidiomycota</taxon>
        <taxon>Agaricomycotina</taxon>
        <taxon>Tremellomycetes</taxon>
        <taxon>Tremellales</taxon>
        <taxon>Cryptococcaceae</taxon>
        <taxon>Cryptococcus</taxon>
    </lineage>
</organism>
<proteinExistence type="predicted"/>
<dbReference type="GeneID" id="30195557"/>
<accession>A0A1E3IM35</accession>